<dbReference type="Pfam" id="PF02416">
    <property type="entry name" value="TatA_B_E"/>
    <property type="match status" value="1"/>
</dbReference>
<comment type="caution">
    <text evidence="11">The sequence shown here is derived from an EMBL/GenBank/DDBJ whole genome shotgun (WGS) entry which is preliminary data.</text>
</comment>
<protein>
    <recommendedName>
        <fullName evidence="9">Sec-independent protein translocase protein TatB</fullName>
    </recommendedName>
</protein>
<comment type="subcellular location">
    <subcellularLocation>
        <location evidence="9">Cell membrane</location>
        <topology evidence="9">Single-pass membrane protein</topology>
    </subcellularLocation>
    <subcellularLocation>
        <location evidence="1">Membrane</location>
        <topology evidence="1">Single-pass membrane protein</topology>
    </subcellularLocation>
</comment>
<evidence type="ECO:0000256" key="9">
    <source>
        <dbReference type="HAMAP-Rule" id="MF_00237"/>
    </source>
</evidence>
<organism evidence="11 12">
    <name type="scientific">Amnimonas aquatica</name>
    <dbReference type="NCBI Taxonomy" id="2094561"/>
    <lineage>
        <taxon>Bacteria</taxon>
        <taxon>Pseudomonadati</taxon>
        <taxon>Pseudomonadota</taxon>
        <taxon>Gammaproteobacteria</taxon>
        <taxon>Moraxellales</taxon>
        <taxon>Moraxellaceae</taxon>
        <taxon>Amnimonas</taxon>
    </lineage>
</organism>
<dbReference type="GO" id="GO:0043953">
    <property type="term" value="P:protein transport by the Tat complex"/>
    <property type="evidence" value="ECO:0007669"/>
    <property type="project" value="UniProtKB-UniRule"/>
</dbReference>
<keyword evidence="7 9" id="KW-0811">Translocation</keyword>
<keyword evidence="6 9" id="KW-1133">Transmembrane helix</keyword>
<comment type="function">
    <text evidence="9">Part of the twin-arginine translocation (Tat) system that transports large folded proteins containing a characteristic twin-arginine motif in their signal peptide across membranes. Together with TatC, TatB is part of a receptor directly interacting with Tat signal peptides. TatB may form an oligomeric binding site that transiently accommodates folded Tat precursor proteins before their translocation.</text>
</comment>
<name>A0A2P6ATS2_9GAMM</name>
<dbReference type="PANTHER" id="PTHR33162">
    <property type="entry name" value="SEC-INDEPENDENT PROTEIN TRANSLOCASE PROTEIN TATA, CHLOROPLASTIC"/>
    <property type="match status" value="1"/>
</dbReference>
<keyword evidence="2 9" id="KW-0813">Transport</keyword>
<proteinExistence type="inferred from homology"/>
<evidence type="ECO:0000256" key="10">
    <source>
        <dbReference type="SAM" id="MobiDB-lite"/>
    </source>
</evidence>
<dbReference type="PRINTS" id="PR01506">
    <property type="entry name" value="TATBPROTEIN"/>
</dbReference>
<gene>
    <name evidence="9 11" type="primary">tatB</name>
    <name evidence="11" type="ORF">C5O18_03360</name>
</gene>
<evidence type="ECO:0000256" key="6">
    <source>
        <dbReference type="ARBA" id="ARBA00022989"/>
    </source>
</evidence>
<keyword evidence="8 9" id="KW-0472">Membrane</keyword>
<dbReference type="AlphaFoldDB" id="A0A2P6ATS2"/>
<dbReference type="RefSeq" id="WP_105191453.1">
    <property type="nucleotide sequence ID" value="NZ_PTQZ01000047.1"/>
</dbReference>
<evidence type="ECO:0000256" key="8">
    <source>
        <dbReference type="ARBA" id="ARBA00023136"/>
    </source>
</evidence>
<dbReference type="Proteomes" id="UP000243900">
    <property type="component" value="Unassembled WGS sequence"/>
</dbReference>
<evidence type="ECO:0000256" key="7">
    <source>
        <dbReference type="ARBA" id="ARBA00023010"/>
    </source>
</evidence>
<keyword evidence="3 9" id="KW-1003">Cell membrane</keyword>
<dbReference type="GO" id="GO:0008320">
    <property type="term" value="F:protein transmembrane transporter activity"/>
    <property type="evidence" value="ECO:0007669"/>
    <property type="project" value="UniProtKB-UniRule"/>
</dbReference>
<dbReference type="PANTHER" id="PTHR33162:SF1">
    <property type="entry name" value="SEC-INDEPENDENT PROTEIN TRANSLOCASE PROTEIN TATA, CHLOROPLASTIC"/>
    <property type="match status" value="1"/>
</dbReference>
<dbReference type="GO" id="GO:0033281">
    <property type="term" value="C:TAT protein transport complex"/>
    <property type="evidence" value="ECO:0007669"/>
    <property type="project" value="UniProtKB-UniRule"/>
</dbReference>
<evidence type="ECO:0000256" key="1">
    <source>
        <dbReference type="ARBA" id="ARBA00004167"/>
    </source>
</evidence>
<comment type="subunit">
    <text evidence="9">The Tat system comprises two distinct complexes: a TatABC complex, containing multiple copies of TatA, TatB and TatC subunits, and a separate TatA complex, containing only TatA subunits. Substrates initially bind to the TatABC complex, which probably triggers association of the separate TatA complex to form the active translocon.</text>
</comment>
<evidence type="ECO:0000313" key="12">
    <source>
        <dbReference type="Proteomes" id="UP000243900"/>
    </source>
</evidence>
<feature type="compositionally biased region" description="Low complexity" evidence="10">
    <location>
        <begin position="99"/>
        <end position="138"/>
    </location>
</feature>
<keyword evidence="5 9" id="KW-0653">Protein transport</keyword>
<accession>A0A2P6ATS2</accession>
<dbReference type="InterPro" id="IPR003369">
    <property type="entry name" value="TatA/B/E"/>
</dbReference>
<evidence type="ECO:0000256" key="5">
    <source>
        <dbReference type="ARBA" id="ARBA00022927"/>
    </source>
</evidence>
<sequence>MFDVGFSELLLLAVIALVVLGPEKLPHAARMAGAWIGRIRRLLVSVQADIESEVAAAEMRERIRKEMEKAKAAAGLQALNQELQKIDSDIRSALDDTRTAPAPTDTAGTPAAIPADAPIPQDTDAAHAATGTGTSAPAVVPAGTAPDSADTPAEKS</sequence>
<dbReference type="OrthoDB" id="9816005at2"/>
<dbReference type="HAMAP" id="MF_00237">
    <property type="entry name" value="TatB"/>
    <property type="match status" value="1"/>
</dbReference>
<feature type="region of interest" description="Disordered" evidence="10">
    <location>
        <begin position="90"/>
        <end position="156"/>
    </location>
</feature>
<evidence type="ECO:0000256" key="4">
    <source>
        <dbReference type="ARBA" id="ARBA00022692"/>
    </source>
</evidence>
<dbReference type="NCBIfam" id="TIGR01410">
    <property type="entry name" value="tatB"/>
    <property type="match status" value="1"/>
</dbReference>
<reference evidence="12" key="1">
    <citation type="submission" date="2018-02" db="EMBL/GenBank/DDBJ databases">
        <title>Genome sequencing of Solimonas sp. HR-BB.</title>
        <authorList>
            <person name="Lee Y."/>
            <person name="Jeon C.O."/>
        </authorList>
    </citation>
    <scope>NUCLEOTIDE SEQUENCE [LARGE SCALE GENOMIC DNA]</scope>
    <source>
        <strain evidence="12">HR-E</strain>
    </source>
</reference>
<evidence type="ECO:0000256" key="2">
    <source>
        <dbReference type="ARBA" id="ARBA00022448"/>
    </source>
</evidence>
<dbReference type="InterPro" id="IPR018448">
    <property type="entry name" value="TatB"/>
</dbReference>
<evidence type="ECO:0000313" key="11">
    <source>
        <dbReference type="EMBL" id="PQA48267.1"/>
    </source>
</evidence>
<evidence type="ECO:0000256" key="3">
    <source>
        <dbReference type="ARBA" id="ARBA00022475"/>
    </source>
</evidence>
<dbReference type="EMBL" id="PTQZ01000047">
    <property type="protein sequence ID" value="PQA48267.1"/>
    <property type="molecule type" value="Genomic_DNA"/>
</dbReference>
<keyword evidence="12" id="KW-1185">Reference proteome</keyword>
<dbReference type="Gene3D" id="1.20.5.3310">
    <property type="match status" value="1"/>
</dbReference>
<keyword evidence="4 9" id="KW-0812">Transmembrane</keyword>
<comment type="similarity">
    <text evidence="9">Belongs to the TatB family.</text>
</comment>